<accession>B6HV11</accession>
<reference evidence="1 2" key="1">
    <citation type="journal article" date="2008" name="Nat. Biotechnol.">
        <title>Genome sequencing and analysis of the filamentous fungus Penicillium chrysogenum.</title>
        <authorList>
            <person name="van den Berg M.A."/>
            <person name="Albang R."/>
            <person name="Albermann K."/>
            <person name="Badger J.H."/>
            <person name="Daran J.-M."/>
            <person name="Driessen A.J.M."/>
            <person name="Garcia-Estrada C."/>
            <person name="Fedorova N.D."/>
            <person name="Harris D.M."/>
            <person name="Heijne W.H.M."/>
            <person name="Joardar V.S."/>
            <person name="Kiel J.A.K.W."/>
            <person name="Kovalchuk A."/>
            <person name="Martin J.F."/>
            <person name="Nierman W.C."/>
            <person name="Nijland J.G."/>
            <person name="Pronk J.T."/>
            <person name="Roubos J.A."/>
            <person name="van der Klei I.J."/>
            <person name="van Peij N.N.M.E."/>
            <person name="Veenhuis M."/>
            <person name="von Doehren H."/>
            <person name="Wagner C."/>
            <person name="Wortman J.R."/>
            <person name="Bovenberg R.A.L."/>
        </authorList>
    </citation>
    <scope>NUCLEOTIDE SEQUENCE [LARGE SCALE GENOMIC DNA]</scope>
    <source>
        <strain evidence="2">ATCC 28089 / DSM 1075 / NRRL 1951 / Wisconsin 54-1255</strain>
    </source>
</reference>
<organism evidence="1 2">
    <name type="scientific">Penicillium rubens (strain ATCC 28089 / DSM 1075 / NRRL 1951 / Wisconsin 54-1255)</name>
    <name type="common">Penicillium chrysogenum</name>
    <dbReference type="NCBI Taxonomy" id="500485"/>
    <lineage>
        <taxon>Eukaryota</taxon>
        <taxon>Fungi</taxon>
        <taxon>Dikarya</taxon>
        <taxon>Ascomycota</taxon>
        <taxon>Pezizomycotina</taxon>
        <taxon>Eurotiomycetes</taxon>
        <taxon>Eurotiomycetidae</taxon>
        <taxon>Eurotiales</taxon>
        <taxon>Aspergillaceae</taxon>
        <taxon>Penicillium</taxon>
        <taxon>Penicillium chrysogenum species complex</taxon>
    </lineage>
</organism>
<dbReference type="AlphaFoldDB" id="B6HV11"/>
<dbReference type="EMBL" id="AM920437">
    <property type="protein sequence ID" value="CAP99152.1"/>
    <property type="molecule type" value="Genomic_DNA"/>
</dbReference>
<proteinExistence type="predicted"/>
<sequence length="339" mass="37612">MPKEVTYCGCERELNSLDPTSLQTGHNYSQMRLQRQISLHPLWFGLARVTSRYTWIVLASHLLRSRETSGDSRRGIRTTIVWEGIQHAVECQDHNHGSKWDGWLHTAGIAKMPNATTANGMFSSWVSPVHLLPLLANELFSSWNNSRKSKIEITAVEITASWVAKTDYGLINQSTNHSTRSRRTCGCLRGILPRVLGAILLPGEVFHDSRGRLYTPGQLTRYPQEAKAHMRLAAQPVVAGFSDGSFDAERITCEEGGSCNQWPCGNEERDEPADFTVSDGSESLVHTSDEDRAIAKPSEVTIIFISHGNSIGVLGLMFAVPNILRGVQCIKGNNIEERS</sequence>
<evidence type="ECO:0000313" key="1">
    <source>
        <dbReference type="EMBL" id="CAP99152.1"/>
    </source>
</evidence>
<dbReference type="HOGENOM" id="CLU_819162_0_0_1"/>
<name>B6HV11_PENRW</name>
<dbReference type="Proteomes" id="UP000000724">
    <property type="component" value="Contig Pc00c22"/>
</dbReference>
<gene>
    <name evidence="1" type="ORF">Pc22g18640</name>
    <name evidence="1" type="ORF">PCH_Pc22g18640</name>
</gene>
<keyword evidence="2" id="KW-1185">Reference proteome</keyword>
<evidence type="ECO:0000313" key="2">
    <source>
        <dbReference type="Proteomes" id="UP000000724"/>
    </source>
</evidence>
<protein>
    <submittedName>
        <fullName evidence="1">Uncharacterized protein</fullName>
    </submittedName>
</protein>
<dbReference type="VEuPathDB" id="FungiDB:PCH_Pc22g18640"/>